<protein>
    <submittedName>
        <fullName evidence="2">Uncharacterized protein</fullName>
    </submittedName>
</protein>
<dbReference type="Proteomes" id="UP000027192">
    <property type="component" value="Unassembled WGS sequence"/>
</dbReference>
<keyword evidence="1" id="KW-0732">Signal</keyword>
<sequence>MNQQRPFVLMAALCTLAVPLTAHAAEQACVSLLVGAGYAAKMRIVSGSFSTDWTSSYPIGKTKCQSLSEVPIGNTYTVQVKAILGKTKDCTPSIKHSAGQGSITFQAWGTTLNVHCEMPTSDAAYQAELGFEPNAEGIKAKENLDQEVMN</sequence>
<reference evidence="2 3" key="1">
    <citation type="submission" date="2014-04" db="EMBL/GenBank/DDBJ databases">
        <title>Draft genome sequence of Photobacterium halotolerans S2753: a solonamide, ngercheumicin and holomycin producer.</title>
        <authorList>
            <person name="Machado H.R."/>
            <person name="Gram L."/>
        </authorList>
    </citation>
    <scope>NUCLEOTIDE SEQUENCE [LARGE SCALE GENOMIC DNA]</scope>
    <source>
        <strain evidence="2 3">S2753</strain>
    </source>
</reference>
<accession>A0A066RJD6</accession>
<evidence type="ECO:0000313" key="2">
    <source>
        <dbReference type="EMBL" id="KDM90449.1"/>
    </source>
</evidence>
<feature type="chain" id="PRO_5001625752" evidence="1">
    <location>
        <begin position="25"/>
        <end position="150"/>
    </location>
</feature>
<organism evidence="2 3">
    <name type="scientific">Photobacterium galatheae</name>
    <dbReference type="NCBI Taxonomy" id="1654360"/>
    <lineage>
        <taxon>Bacteria</taxon>
        <taxon>Pseudomonadati</taxon>
        <taxon>Pseudomonadota</taxon>
        <taxon>Gammaproteobacteria</taxon>
        <taxon>Vibrionales</taxon>
        <taxon>Vibrionaceae</taxon>
        <taxon>Photobacterium</taxon>
    </lineage>
</organism>
<dbReference type="EMBL" id="JMIB01000032">
    <property type="protein sequence ID" value="KDM90449.1"/>
    <property type="molecule type" value="Genomic_DNA"/>
</dbReference>
<dbReference type="AlphaFoldDB" id="A0A066RJD6"/>
<dbReference type="RefSeq" id="WP_036755189.1">
    <property type="nucleotide sequence ID" value="NZ_JAGSGC010000001.1"/>
</dbReference>
<keyword evidence="3" id="KW-1185">Reference proteome</keyword>
<evidence type="ECO:0000256" key="1">
    <source>
        <dbReference type="SAM" id="SignalP"/>
    </source>
</evidence>
<name>A0A066RJD6_9GAMM</name>
<evidence type="ECO:0000313" key="3">
    <source>
        <dbReference type="Proteomes" id="UP000027192"/>
    </source>
</evidence>
<comment type="caution">
    <text evidence="2">The sequence shown here is derived from an EMBL/GenBank/DDBJ whole genome shotgun (WGS) entry which is preliminary data.</text>
</comment>
<feature type="signal peptide" evidence="1">
    <location>
        <begin position="1"/>
        <end position="24"/>
    </location>
</feature>
<dbReference type="OrthoDB" id="9843576at2"/>
<gene>
    <name evidence="2" type="ORF">EA58_17130</name>
</gene>
<proteinExistence type="predicted"/>